<keyword evidence="1" id="KW-1133">Transmembrane helix</keyword>
<protein>
    <submittedName>
        <fullName evidence="4">WcaI family glycosyltransferase</fullName>
    </submittedName>
</protein>
<feature type="transmembrane region" description="Helical" evidence="1">
    <location>
        <begin position="105"/>
        <end position="124"/>
    </location>
</feature>
<dbReference type="Gene3D" id="3.40.50.2000">
    <property type="entry name" value="Glycogen Phosphorylase B"/>
    <property type="match status" value="2"/>
</dbReference>
<name>A0A8F9TYH4_9BACT</name>
<accession>A0A8F9TYH4</accession>
<evidence type="ECO:0000256" key="1">
    <source>
        <dbReference type="SAM" id="Phobius"/>
    </source>
</evidence>
<keyword evidence="5" id="KW-1185">Reference proteome</keyword>
<dbReference type="InterPro" id="IPR050194">
    <property type="entry name" value="Glycosyltransferase_grp1"/>
</dbReference>
<feature type="domain" description="Glycosyltransferase subfamily 4-like N-terminal" evidence="3">
    <location>
        <begin position="15"/>
        <end position="200"/>
    </location>
</feature>
<dbReference type="EMBL" id="CP080507">
    <property type="protein sequence ID" value="QYM80331.1"/>
    <property type="molecule type" value="Genomic_DNA"/>
</dbReference>
<dbReference type="Proteomes" id="UP000825051">
    <property type="component" value="Chromosome"/>
</dbReference>
<evidence type="ECO:0000259" key="3">
    <source>
        <dbReference type="Pfam" id="PF13579"/>
    </source>
</evidence>
<dbReference type="CDD" id="cd03794">
    <property type="entry name" value="GT4_WbuB-like"/>
    <property type="match status" value="1"/>
</dbReference>
<dbReference type="AlphaFoldDB" id="A0A8F9TYH4"/>
<dbReference type="InterPro" id="IPR028098">
    <property type="entry name" value="Glyco_trans_4-like_N"/>
</dbReference>
<dbReference type="GO" id="GO:0016758">
    <property type="term" value="F:hexosyltransferase activity"/>
    <property type="evidence" value="ECO:0007669"/>
    <property type="project" value="TreeGrafter"/>
</dbReference>
<dbReference type="RefSeq" id="WP_220165353.1">
    <property type="nucleotide sequence ID" value="NZ_CP080507.1"/>
</dbReference>
<keyword evidence="1" id="KW-0812">Transmembrane</keyword>
<dbReference type="Pfam" id="PF13579">
    <property type="entry name" value="Glyco_trans_4_4"/>
    <property type="match status" value="1"/>
</dbReference>
<gene>
    <name evidence="4" type="ORF">K0B96_06875</name>
</gene>
<feature type="domain" description="Glycosyl transferase family 1" evidence="2">
    <location>
        <begin position="215"/>
        <end position="387"/>
    </location>
</feature>
<dbReference type="SUPFAM" id="SSF53756">
    <property type="entry name" value="UDP-Glycosyltransferase/glycogen phosphorylase"/>
    <property type="match status" value="1"/>
</dbReference>
<keyword evidence="1" id="KW-0472">Membrane</keyword>
<dbReference type="PANTHER" id="PTHR45947:SF3">
    <property type="entry name" value="SULFOQUINOVOSYL TRANSFERASE SQD2"/>
    <property type="match status" value="1"/>
</dbReference>
<dbReference type="KEGG" id="ole:K0B96_06875"/>
<proteinExistence type="predicted"/>
<reference evidence="4" key="1">
    <citation type="submission" date="2021-08" db="EMBL/GenBank/DDBJ databases">
        <title>Genome of a novel bacterium of the phylum Verrucomicrobia, Oleiharenicola sp. KSB-15.</title>
        <authorList>
            <person name="Chung J.-H."/>
            <person name="Ahn J.-H."/>
            <person name="Yoon Y."/>
            <person name="Kim D.-Y."/>
            <person name="An S.-H."/>
            <person name="Park I."/>
            <person name="Yeon J."/>
        </authorList>
    </citation>
    <scope>NUCLEOTIDE SEQUENCE</scope>
    <source>
        <strain evidence="4">KSB-15</strain>
    </source>
</reference>
<organism evidence="4 5">
    <name type="scientific">Horticoccus luteus</name>
    <dbReference type="NCBI Taxonomy" id="2862869"/>
    <lineage>
        <taxon>Bacteria</taxon>
        <taxon>Pseudomonadati</taxon>
        <taxon>Verrucomicrobiota</taxon>
        <taxon>Opitutia</taxon>
        <taxon>Opitutales</taxon>
        <taxon>Opitutaceae</taxon>
        <taxon>Horticoccus</taxon>
    </lineage>
</organism>
<dbReference type="InterPro" id="IPR001296">
    <property type="entry name" value="Glyco_trans_1"/>
</dbReference>
<evidence type="ECO:0000313" key="5">
    <source>
        <dbReference type="Proteomes" id="UP000825051"/>
    </source>
</evidence>
<evidence type="ECO:0000259" key="2">
    <source>
        <dbReference type="Pfam" id="PF00534"/>
    </source>
</evidence>
<dbReference type="Pfam" id="PF00534">
    <property type="entry name" value="Glycos_transf_1"/>
    <property type="match status" value="1"/>
</dbReference>
<dbReference type="NCBIfam" id="NF007640">
    <property type="entry name" value="PRK10307.1"/>
    <property type="match status" value="1"/>
</dbReference>
<sequence length="430" mass="47459">MRIVVWGINYAPEPTGIAPFNTGLAEYLAGQGHEVAVVTGFPYYPQWKRAADTRGKFFADERRGNVSVHRCWLYVPGVATTVRRIAHELSFGLVSFFRALALRRADIYVVISPPLVLGFFAWMLTRLKGSRYVFHVQDLQPDAAVGLQMIKGGAFIRALYALERFAYRHAAGVSGISDGMMAAFADKGVPLHRRIYFPNWLRGPDTDGERPLSFRERYGVPADALLAVYAGNLGRKQGIDILLETARLLESREKTDPAARRIRLIIIGSGAGRAELEANLAGAKLENVQLLPLLNDEDYSAMLKESDVGLITQAAGTGQFFFPSKLLSTLRAGLPVITVADEGSELARAVADGGFGQNIPPGRADLLAESLRAVSADPLLRRTWAARTQWVRQFSPALVLPLFQQRLELLVDETRQGPGWPVRQRELSHP</sequence>
<dbReference type="PANTHER" id="PTHR45947">
    <property type="entry name" value="SULFOQUINOVOSYL TRANSFERASE SQD2"/>
    <property type="match status" value="1"/>
</dbReference>
<evidence type="ECO:0000313" key="4">
    <source>
        <dbReference type="EMBL" id="QYM80331.1"/>
    </source>
</evidence>